<proteinExistence type="predicted"/>
<reference evidence="2" key="1">
    <citation type="journal article" date="2021" name="Proc. Natl. Acad. Sci. U.S.A.">
        <title>A Catalog of Tens of Thousands of Viruses from Human Metagenomes Reveals Hidden Associations with Chronic Diseases.</title>
        <authorList>
            <person name="Tisza M.J."/>
            <person name="Buck C.B."/>
        </authorList>
    </citation>
    <scope>NUCLEOTIDE SEQUENCE</scope>
    <source>
        <strain evidence="2">CtxMM9</strain>
    </source>
</reference>
<sequence>MARDNLVKHGAIESLKSELSAGQLASENLEQWNERKQKLEDKIIKEEREYETTFNTGYDAYYADMLSFWPQLYRRSPSIEYEYNSDGTLNTYDDDAKANEVATDVIDEKEWEEWHNNNYWNPAYVECIYE</sequence>
<evidence type="ECO:0000313" key="2">
    <source>
        <dbReference type="EMBL" id="DAF58767.1"/>
    </source>
</evidence>
<dbReference type="EMBL" id="BK032759">
    <property type="protein sequence ID" value="DAF58767.1"/>
    <property type="molecule type" value="Genomic_DNA"/>
</dbReference>
<evidence type="ECO:0000256" key="1">
    <source>
        <dbReference type="SAM" id="Coils"/>
    </source>
</evidence>
<accession>A0A8S5T715</accession>
<protein>
    <submittedName>
        <fullName evidence="2">Uncharacterized protein</fullName>
    </submittedName>
</protein>
<organism evidence="2">
    <name type="scientific">Siphoviridae sp. ctxMM9</name>
    <dbReference type="NCBI Taxonomy" id="2827973"/>
    <lineage>
        <taxon>Viruses</taxon>
        <taxon>Duplodnaviria</taxon>
        <taxon>Heunggongvirae</taxon>
        <taxon>Uroviricota</taxon>
        <taxon>Caudoviricetes</taxon>
    </lineage>
</organism>
<feature type="coiled-coil region" evidence="1">
    <location>
        <begin position="22"/>
        <end position="56"/>
    </location>
</feature>
<keyword evidence="1" id="KW-0175">Coiled coil</keyword>
<name>A0A8S5T715_9CAUD</name>